<reference evidence="1 2" key="1">
    <citation type="submission" date="2015-07" db="EMBL/GenBank/DDBJ databases">
        <title>The genome of Pseudoloma neurophilia, a relevant intracellular parasite of the zebrafish.</title>
        <authorList>
            <person name="Ndikumana S."/>
            <person name="Pelin A."/>
            <person name="Sanders J."/>
            <person name="Corradi N."/>
        </authorList>
    </citation>
    <scope>NUCLEOTIDE SEQUENCE [LARGE SCALE GENOMIC DNA]</scope>
    <source>
        <strain evidence="1 2">MK1</strain>
    </source>
</reference>
<proteinExistence type="predicted"/>
<evidence type="ECO:0000313" key="1">
    <source>
        <dbReference type="EMBL" id="KRH94166.1"/>
    </source>
</evidence>
<accession>A0A0R0LXW1</accession>
<sequence length="165" mass="19433">MSEEDLLKMSRLYGKFSSISITTAGEIAIETSEFTKYDLEDLINLDQKKVIKLFQEVDLLPLHVSCNICGNQLNKLYFEKDRHPFFRCRRRACRPVQRISLYKNTIFDATKLPISQTLEILWQFSCRRSNSDTAEPLNVSSKTITSFKNFFEYHFRFLSTLIRIK</sequence>
<evidence type="ECO:0000313" key="2">
    <source>
        <dbReference type="Proteomes" id="UP000051530"/>
    </source>
</evidence>
<organism evidence="1 2">
    <name type="scientific">Pseudoloma neurophilia</name>
    <dbReference type="NCBI Taxonomy" id="146866"/>
    <lineage>
        <taxon>Eukaryota</taxon>
        <taxon>Fungi</taxon>
        <taxon>Fungi incertae sedis</taxon>
        <taxon>Microsporidia</taxon>
        <taxon>Pseudoloma</taxon>
    </lineage>
</organism>
<dbReference type="VEuPathDB" id="MicrosporidiaDB:M153_3600005477"/>
<keyword evidence="2" id="KW-1185">Reference proteome</keyword>
<dbReference type="AlphaFoldDB" id="A0A0R0LXW1"/>
<gene>
    <name evidence="1" type="ORF">M153_3600005477</name>
</gene>
<name>A0A0R0LXW1_9MICR</name>
<comment type="caution">
    <text evidence="1">The sequence shown here is derived from an EMBL/GenBank/DDBJ whole genome shotgun (WGS) entry which is preliminary data.</text>
</comment>
<dbReference type="Proteomes" id="UP000051530">
    <property type="component" value="Unassembled WGS sequence"/>
</dbReference>
<dbReference type="EMBL" id="LGUB01000125">
    <property type="protein sequence ID" value="KRH94166.1"/>
    <property type="molecule type" value="Genomic_DNA"/>
</dbReference>
<protein>
    <submittedName>
        <fullName evidence="1">Uncharacterized protein</fullName>
    </submittedName>
</protein>